<dbReference type="InterPro" id="IPR015424">
    <property type="entry name" value="PyrdxlP-dep_Trfase"/>
</dbReference>
<dbReference type="PANTHER" id="PTHR46577:SF1">
    <property type="entry name" value="HTH-TYPE TRANSCRIPTIONAL REGULATORY PROTEIN GABR"/>
    <property type="match status" value="1"/>
</dbReference>
<dbReference type="Proteomes" id="UP000318102">
    <property type="component" value="Unassembled WGS sequence"/>
</dbReference>
<keyword evidence="3" id="KW-1185">Reference proteome</keyword>
<keyword evidence="2" id="KW-0032">Aminotransferase</keyword>
<proteinExistence type="predicted"/>
<dbReference type="GO" id="GO:0008483">
    <property type="term" value="F:transaminase activity"/>
    <property type="evidence" value="ECO:0007669"/>
    <property type="project" value="UniProtKB-KW"/>
</dbReference>
<dbReference type="Gene3D" id="3.40.640.10">
    <property type="entry name" value="Type I PLP-dependent aspartate aminotransferase-like (Major domain)"/>
    <property type="match status" value="1"/>
</dbReference>
<dbReference type="CDD" id="cd00609">
    <property type="entry name" value="AAT_like"/>
    <property type="match status" value="1"/>
</dbReference>
<organism evidence="2 3">
    <name type="scientific">Paenibacillus agilis</name>
    <dbReference type="NCBI Taxonomy" id="3020863"/>
    <lineage>
        <taxon>Bacteria</taxon>
        <taxon>Bacillati</taxon>
        <taxon>Bacillota</taxon>
        <taxon>Bacilli</taxon>
        <taxon>Bacillales</taxon>
        <taxon>Paenibacillaceae</taxon>
        <taxon>Paenibacillus</taxon>
    </lineage>
</organism>
<sequence>MQLTAEGYTESRARSGLYVVELEQDYLLSEQKARAEQMKEQISDPYSEERLDTAREIRIDFRNGSTDMRYFPYTVWNRISLQTMQANTRALTREGDPQGEYGLRCQLTSYLRYSRGVKCRPEQIVMGVGIQQLTTLLCQLIGGDHREVAMEEPGYNGVKSAFVHQNYRITPISLQEDGIDVEAVKRTKAKLVFVTPSHQFPLGMIMSVNKRLKLLQWAAEQQALIIEDDYDSEFRYQGCLIPALQGLDKTDSVVYMGTFSKALLYGISMSYMVLPERFVPIFRERVCELEPTVSTIHTHTLERFMAEGHWEKHLRKMKKVYQKKHALLVECISRYFGKKASVIGHRSGLHVVLEVHSDYTEEELIKLAANQGVRVYGTSRFWMNSEQSLATRLLIGFGGLTEEEIEEGVRLLHEVWF</sequence>
<dbReference type="EMBL" id="VNJK01000002">
    <property type="protein sequence ID" value="TVX89631.1"/>
    <property type="molecule type" value="Genomic_DNA"/>
</dbReference>
<comment type="caution">
    <text evidence="2">The sequence shown here is derived from an EMBL/GenBank/DDBJ whole genome shotgun (WGS) entry which is preliminary data.</text>
</comment>
<dbReference type="PANTHER" id="PTHR46577">
    <property type="entry name" value="HTH-TYPE TRANSCRIPTIONAL REGULATORY PROTEIN GABR"/>
    <property type="match status" value="1"/>
</dbReference>
<dbReference type="InterPro" id="IPR004839">
    <property type="entry name" value="Aminotransferase_I/II_large"/>
</dbReference>
<name>A0A559IPR7_9BACL</name>
<feature type="domain" description="Aminotransferase class I/classII large" evidence="1">
    <location>
        <begin position="85"/>
        <end position="410"/>
    </location>
</feature>
<dbReference type="AlphaFoldDB" id="A0A559IPR7"/>
<accession>A0A559IPR7</accession>
<dbReference type="InterPro" id="IPR015421">
    <property type="entry name" value="PyrdxlP-dep_Trfase_major"/>
</dbReference>
<dbReference type="SUPFAM" id="SSF53383">
    <property type="entry name" value="PLP-dependent transferases"/>
    <property type="match status" value="1"/>
</dbReference>
<dbReference type="OrthoDB" id="9808770at2"/>
<evidence type="ECO:0000313" key="2">
    <source>
        <dbReference type="EMBL" id="TVX89631.1"/>
    </source>
</evidence>
<dbReference type="GO" id="GO:0030170">
    <property type="term" value="F:pyridoxal phosphate binding"/>
    <property type="evidence" value="ECO:0007669"/>
    <property type="project" value="InterPro"/>
</dbReference>
<reference evidence="2 3" key="1">
    <citation type="submission" date="2019-07" db="EMBL/GenBank/DDBJ databases">
        <authorList>
            <person name="Kim J."/>
        </authorList>
    </citation>
    <scope>NUCLEOTIDE SEQUENCE [LARGE SCALE GENOMIC DNA]</scope>
    <source>
        <strain evidence="2 3">N4</strain>
    </source>
</reference>
<evidence type="ECO:0000259" key="1">
    <source>
        <dbReference type="Pfam" id="PF00155"/>
    </source>
</evidence>
<dbReference type="Pfam" id="PF00155">
    <property type="entry name" value="Aminotran_1_2"/>
    <property type="match status" value="1"/>
</dbReference>
<gene>
    <name evidence="2" type="ORF">FPZ44_17845</name>
</gene>
<protein>
    <submittedName>
        <fullName evidence="2">PLP-dependent aminotransferase family protein</fullName>
    </submittedName>
</protein>
<dbReference type="InterPro" id="IPR051446">
    <property type="entry name" value="HTH_trans_reg/aminotransferase"/>
</dbReference>
<evidence type="ECO:0000313" key="3">
    <source>
        <dbReference type="Proteomes" id="UP000318102"/>
    </source>
</evidence>
<keyword evidence="2" id="KW-0808">Transferase</keyword>